<reference evidence="12" key="2">
    <citation type="submission" date="2025-08" db="UniProtKB">
        <authorList>
            <consortium name="Ensembl"/>
        </authorList>
    </citation>
    <scope>IDENTIFICATION</scope>
</reference>
<feature type="region of interest" description="Disordered" evidence="10">
    <location>
        <begin position="234"/>
        <end position="266"/>
    </location>
</feature>
<feature type="compositionally biased region" description="Basic and acidic residues" evidence="10">
    <location>
        <begin position="234"/>
        <end position="243"/>
    </location>
</feature>
<dbReference type="InterPro" id="IPR006187">
    <property type="entry name" value="Claudin"/>
</dbReference>
<evidence type="ECO:0000313" key="12">
    <source>
        <dbReference type="Ensembl" id="ENSCSAVP00000017075.1"/>
    </source>
</evidence>
<dbReference type="Proteomes" id="UP000007875">
    <property type="component" value="Unassembled WGS sequence"/>
</dbReference>
<accession>H2ZHK9</accession>
<reference evidence="12" key="3">
    <citation type="submission" date="2025-09" db="UniProtKB">
        <authorList>
            <consortium name="Ensembl"/>
        </authorList>
    </citation>
    <scope>IDENTIFICATION</scope>
</reference>
<dbReference type="STRING" id="51511.ENSCSAVP00000017075"/>
<dbReference type="AlphaFoldDB" id="H2ZHK9"/>
<proteinExistence type="inferred from homology"/>
<name>H2ZHK9_CIOSA</name>
<evidence type="ECO:0000256" key="2">
    <source>
        <dbReference type="ARBA" id="ARBA00004651"/>
    </source>
</evidence>
<evidence type="ECO:0000256" key="10">
    <source>
        <dbReference type="SAM" id="MobiDB-lite"/>
    </source>
</evidence>
<feature type="transmembrane region" description="Helical" evidence="11">
    <location>
        <begin position="7"/>
        <end position="29"/>
    </location>
</feature>
<dbReference type="Ensembl" id="ENSCSAVT00000017258.1">
    <property type="protein sequence ID" value="ENSCSAVP00000017075.1"/>
    <property type="gene ID" value="ENSCSAVG00000010038.1"/>
</dbReference>
<dbReference type="GO" id="GO:0005886">
    <property type="term" value="C:plasma membrane"/>
    <property type="evidence" value="ECO:0007669"/>
    <property type="project" value="UniProtKB-SubCell"/>
</dbReference>
<reference evidence="13" key="1">
    <citation type="submission" date="2003-08" db="EMBL/GenBank/DDBJ databases">
        <authorList>
            <person name="Birren B."/>
            <person name="Nusbaum C."/>
            <person name="Abebe A."/>
            <person name="Abouelleil A."/>
            <person name="Adekoya E."/>
            <person name="Ait-zahra M."/>
            <person name="Allen N."/>
            <person name="Allen T."/>
            <person name="An P."/>
            <person name="Anderson M."/>
            <person name="Anderson S."/>
            <person name="Arachchi H."/>
            <person name="Armbruster J."/>
            <person name="Bachantsang P."/>
            <person name="Baldwin J."/>
            <person name="Barry A."/>
            <person name="Bayul T."/>
            <person name="Blitshsteyn B."/>
            <person name="Bloom T."/>
            <person name="Blye J."/>
            <person name="Boguslavskiy L."/>
            <person name="Borowsky M."/>
            <person name="Boukhgalter B."/>
            <person name="Brunache A."/>
            <person name="Butler J."/>
            <person name="Calixte N."/>
            <person name="Calvo S."/>
            <person name="Camarata J."/>
            <person name="Campo K."/>
            <person name="Chang J."/>
            <person name="Cheshatsang Y."/>
            <person name="Citroen M."/>
            <person name="Collymore A."/>
            <person name="Considine T."/>
            <person name="Cook A."/>
            <person name="Cooke P."/>
            <person name="Corum B."/>
            <person name="Cuomo C."/>
            <person name="David R."/>
            <person name="Dawoe T."/>
            <person name="Degray S."/>
            <person name="Dodge S."/>
            <person name="Dooley K."/>
            <person name="Dorje P."/>
            <person name="Dorjee K."/>
            <person name="Dorris L."/>
            <person name="Duffey N."/>
            <person name="Dupes A."/>
            <person name="Elkins T."/>
            <person name="Engels R."/>
            <person name="Erickson J."/>
            <person name="Farina A."/>
            <person name="Faro S."/>
            <person name="Ferreira P."/>
            <person name="Fischer H."/>
            <person name="Fitzgerald M."/>
            <person name="Foley K."/>
            <person name="Gage D."/>
            <person name="Galagan J."/>
            <person name="Gearin G."/>
            <person name="Gnerre S."/>
            <person name="Gnirke A."/>
            <person name="Goyette A."/>
            <person name="Graham J."/>
            <person name="Grandbois E."/>
            <person name="Gyaltsen K."/>
            <person name="Hafez N."/>
            <person name="Hagopian D."/>
            <person name="Hagos B."/>
            <person name="Hall J."/>
            <person name="Hatcher B."/>
            <person name="Heller A."/>
            <person name="Higgins H."/>
            <person name="Honan T."/>
            <person name="Horn A."/>
            <person name="Houde N."/>
            <person name="Hughes L."/>
            <person name="Hulme W."/>
            <person name="Husby E."/>
            <person name="Iliev I."/>
            <person name="Jaffe D."/>
            <person name="Jones C."/>
            <person name="Kamal M."/>
            <person name="Kamat A."/>
            <person name="Kamvysselis M."/>
            <person name="Karlsson E."/>
            <person name="Kells C."/>
            <person name="Kieu A."/>
            <person name="Kisner P."/>
            <person name="Kodira C."/>
            <person name="Kulbokas E."/>
            <person name="Labutti K."/>
            <person name="Lama D."/>
            <person name="Landers T."/>
            <person name="Leger J."/>
            <person name="Levine S."/>
            <person name="Lewis D."/>
            <person name="Lewis T."/>
            <person name="Lindblad-toh K."/>
            <person name="Liu X."/>
            <person name="Lokyitsang T."/>
            <person name="Lokyitsang Y."/>
            <person name="Lucien O."/>
            <person name="Lui A."/>
            <person name="Ma L.J."/>
            <person name="Mabbitt R."/>
            <person name="Macdonald J."/>
            <person name="Maclean C."/>
            <person name="Major J."/>
            <person name="Manning J."/>
            <person name="Marabella R."/>
            <person name="Maru K."/>
            <person name="Matthews C."/>
            <person name="Mauceli E."/>
            <person name="Mccarthy M."/>
            <person name="Mcdonough S."/>
            <person name="Mcghee T."/>
            <person name="Meldrim J."/>
            <person name="Meneus L."/>
            <person name="Mesirov J."/>
            <person name="Mihalev A."/>
            <person name="Mihova T."/>
            <person name="Mikkelsen T."/>
            <person name="Mlenga V."/>
            <person name="Moru K."/>
            <person name="Mozes J."/>
            <person name="Mulrain L."/>
            <person name="Munson G."/>
            <person name="Naylor J."/>
            <person name="Newes C."/>
            <person name="Nguyen C."/>
            <person name="Nguyen N."/>
            <person name="Nguyen T."/>
            <person name="Nicol R."/>
            <person name="Nielsen C."/>
            <person name="Nizzari M."/>
            <person name="Norbu C."/>
            <person name="Norbu N."/>
            <person name="O'donnell P."/>
            <person name="Okoawo O."/>
            <person name="O'leary S."/>
            <person name="Omotosho B."/>
            <person name="O'neill K."/>
            <person name="Osman S."/>
            <person name="Parker S."/>
            <person name="Perrin D."/>
            <person name="Phunkhang P."/>
            <person name="Piqani B."/>
            <person name="Purcell S."/>
            <person name="Rachupka T."/>
            <person name="Ramasamy U."/>
            <person name="Rameau R."/>
            <person name="Ray V."/>
            <person name="Raymond C."/>
            <person name="Retta R."/>
            <person name="Richardson S."/>
            <person name="Rise C."/>
            <person name="Rodriguez J."/>
            <person name="Rogers J."/>
            <person name="Rogov P."/>
            <person name="Rutman M."/>
            <person name="Schupbach R."/>
            <person name="Seaman C."/>
            <person name="Settipalli S."/>
            <person name="Sharpe T."/>
            <person name="Sheridan J."/>
            <person name="Sherpa N."/>
            <person name="Shi J."/>
            <person name="Smirnov S."/>
            <person name="Smith C."/>
            <person name="Sougnez C."/>
            <person name="Spencer B."/>
            <person name="Stalker J."/>
            <person name="Stange-thomann N."/>
            <person name="Stavropoulos S."/>
            <person name="Stetson K."/>
            <person name="Stone C."/>
            <person name="Stone S."/>
            <person name="Stubbs M."/>
            <person name="Talamas J."/>
            <person name="Tchuinga P."/>
            <person name="Tenzing P."/>
            <person name="Tesfaye S."/>
            <person name="Theodore J."/>
            <person name="Thoulutsang Y."/>
            <person name="Topham K."/>
            <person name="Towey S."/>
            <person name="Tsamla T."/>
            <person name="Tsomo N."/>
            <person name="Vallee D."/>
            <person name="Vassiliev H."/>
            <person name="Venkataraman V."/>
            <person name="Vinson J."/>
            <person name="Vo A."/>
            <person name="Wade C."/>
            <person name="Wang S."/>
            <person name="Wangchuk T."/>
            <person name="Wangdi T."/>
            <person name="Whittaker C."/>
            <person name="Wilkinson J."/>
            <person name="Wu Y."/>
            <person name="Wyman D."/>
            <person name="Yadav S."/>
            <person name="Yang S."/>
            <person name="Yang X."/>
            <person name="Yeager S."/>
            <person name="Yee E."/>
            <person name="Young G."/>
            <person name="Zainoun J."/>
            <person name="Zembeck L."/>
            <person name="Zimmer A."/>
            <person name="Zody M."/>
            <person name="Lander E."/>
        </authorList>
    </citation>
    <scope>NUCLEOTIDE SEQUENCE [LARGE SCALE GENOMIC DNA]</scope>
</reference>
<protein>
    <recommendedName>
        <fullName evidence="14">Claudin</fullName>
    </recommendedName>
</protein>
<keyword evidence="7" id="KW-0965">Cell junction</keyword>
<evidence type="ECO:0000256" key="9">
    <source>
        <dbReference type="ARBA" id="ARBA00023136"/>
    </source>
</evidence>
<sequence>MAAVSNTLVTISTVLGTISMVMILAAMVVPEWRVNSVVASEVNMNMVRAREGIWIRCISYSYTYWNCDMYDVALIGLPAYLNAFRALMIIGFIASLGGVVCSVLGMRCASVVDEESKTKRWIVIIGGICHLCAGLLTGVCVSWYAALVVWEYYSPYYQTQKLKYTLGACLYVGWVAMLFALVAGCLMTCCACCNKPADSSNTYAYKPAKAQKENLSYPPEPAIYRSDPIVEKSRYERKPDYHRTSSKSRRSNRRDDVSSGSSRSSS</sequence>
<evidence type="ECO:0000256" key="7">
    <source>
        <dbReference type="ARBA" id="ARBA00022949"/>
    </source>
</evidence>
<dbReference type="PRINTS" id="PR01077">
    <property type="entry name" value="CLAUDIN"/>
</dbReference>
<evidence type="ECO:0000256" key="1">
    <source>
        <dbReference type="ARBA" id="ARBA00004435"/>
    </source>
</evidence>
<dbReference type="Pfam" id="PF00822">
    <property type="entry name" value="PMP22_Claudin"/>
    <property type="match status" value="1"/>
</dbReference>
<keyword evidence="6 11" id="KW-0812">Transmembrane</keyword>
<dbReference type="InterPro" id="IPR004031">
    <property type="entry name" value="PMP22/EMP/MP20/Claudin"/>
</dbReference>
<evidence type="ECO:0000256" key="6">
    <source>
        <dbReference type="ARBA" id="ARBA00022692"/>
    </source>
</evidence>
<feature type="transmembrane region" description="Helical" evidence="11">
    <location>
        <begin position="170"/>
        <end position="193"/>
    </location>
</feature>
<dbReference type="OMA" id="WLCSIIC"/>
<dbReference type="GO" id="GO:0005923">
    <property type="term" value="C:bicellular tight junction"/>
    <property type="evidence" value="ECO:0007669"/>
    <property type="project" value="UniProtKB-SubCell"/>
</dbReference>
<comment type="subcellular location">
    <subcellularLocation>
        <location evidence="1">Cell junction</location>
        <location evidence="1">Tight junction</location>
    </subcellularLocation>
    <subcellularLocation>
        <location evidence="2">Cell membrane</location>
        <topology evidence="2">Multi-pass membrane protein</topology>
    </subcellularLocation>
</comment>
<keyword evidence="4" id="KW-0796">Tight junction</keyword>
<dbReference type="InParanoid" id="H2ZHK9"/>
<feature type="transmembrane region" description="Helical" evidence="11">
    <location>
        <begin position="121"/>
        <end position="150"/>
    </location>
</feature>
<evidence type="ECO:0000256" key="11">
    <source>
        <dbReference type="SAM" id="Phobius"/>
    </source>
</evidence>
<dbReference type="PANTHER" id="PTHR12002">
    <property type="entry name" value="CLAUDIN"/>
    <property type="match status" value="1"/>
</dbReference>
<keyword evidence="9 11" id="KW-0472">Membrane</keyword>
<evidence type="ECO:0000256" key="3">
    <source>
        <dbReference type="ARBA" id="ARBA00008295"/>
    </source>
</evidence>
<evidence type="ECO:0000256" key="5">
    <source>
        <dbReference type="ARBA" id="ARBA00022475"/>
    </source>
</evidence>
<feature type="transmembrane region" description="Helical" evidence="11">
    <location>
        <begin position="86"/>
        <end position="109"/>
    </location>
</feature>
<comment type="similarity">
    <text evidence="3">Belongs to the claudin family.</text>
</comment>
<dbReference type="GO" id="GO:0005198">
    <property type="term" value="F:structural molecule activity"/>
    <property type="evidence" value="ECO:0007669"/>
    <property type="project" value="InterPro"/>
</dbReference>
<evidence type="ECO:0000256" key="8">
    <source>
        <dbReference type="ARBA" id="ARBA00022989"/>
    </source>
</evidence>
<evidence type="ECO:0000313" key="13">
    <source>
        <dbReference type="Proteomes" id="UP000007875"/>
    </source>
</evidence>
<dbReference type="eggNOG" id="ENOG502RTNJ">
    <property type="taxonomic scope" value="Eukaryota"/>
</dbReference>
<organism evidence="12 13">
    <name type="scientific">Ciona savignyi</name>
    <name type="common">Pacific transparent sea squirt</name>
    <dbReference type="NCBI Taxonomy" id="51511"/>
    <lineage>
        <taxon>Eukaryota</taxon>
        <taxon>Metazoa</taxon>
        <taxon>Chordata</taxon>
        <taxon>Tunicata</taxon>
        <taxon>Ascidiacea</taxon>
        <taxon>Phlebobranchia</taxon>
        <taxon>Cionidae</taxon>
        <taxon>Ciona</taxon>
    </lineage>
</organism>
<evidence type="ECO:0000256" key="4">
    <source>
        <dbReference type="ARBA" id="ARBA00022427"/>
    </source>
</evidence>
<keyword evidence="5" id="KW-1003">Cell membrane</keyword>
<dbReference type="Gene3D" id="1.20.140.150">
    <property type="match status" value="1"/>
</dbReference>
<keyword evidence="8 11" id="KW-1133">Transmembrane helix</keyword>
<keyword evidence="13" id="KW-1185">Reference proteome</keyword>
<dbReference type="GeneTree" id="ENSGT00940000157650"/>
<evidence type="ECO:0008006" key="14">
    <source>
        <dbReference type="Google" id="ProtNLM"/>
    </source>
</evidence>
<dbReference type="HOGENOM" id="CLU_076370_2_2_1"/>